<feature type="signal peptide" evidence="1">
    <location>
        <begin position="1"/>
        <end position="26"/>
    </location>
</feature>
<name>A0A286UTT0_9AGAM</name>
<keyword evidence="3" id="KW-1185">Reference proteome</keyword>
<accession>A0A286UTT0</accession>
<gene>
    <name evidence="2" type="ORF">PNOK_0004600</name>
</gene>
<dbReference type="AlphaFoldDB" id="A0A286UTT0"/>
<dbReference type="EMBL" id="NBII01000001">
    <property type="protein sequence ID" value="PAV22979.1"/>
    <property type="molecule type" value="Genomic_DNA"/>
</dbReference>
<organism evidence="2 3">
    <name type="scientific">Pyrrhoderma noxium</name>
    <dbReference type="NCBI Taxonomy" id="2282107"/>
    <lineage>
        <taxon>Eukaryota</taxon>
        <taxon>Fungi</taxon>
        <taxon>Dikarya</taxon>
        <taxon>Basidiomycota</taxon>
        <taxon>Agaricomycotina</taxon>
        <taxon>Agaricomycetes</taxon>
        <taxon>Hymenochaetales</taxon>
        <taxon>Hymenochaetaceae</taxon>
        <taxon>Pyrrhoderma</taxon>
    </lineage>
</organism>
<evidence type="ECO:0000256" key="1">
    <source>
        <dbReference type="SAM" id="SignalP"/>
    </source>
</evidence>
<proteinExistence type="predicted"/>
<sequence length="116" mass="13154">MTDLTAAFTTTLSMAMTVMMVPISQGVAAMGNAFQCQAIYTNRAELHRESQIYLQILDAHRSPHNQNVNSQREKIQMIVVAFCIIFNTRAKRLQNIVNGEDHVTIIHVFNMSIPYQ</sequence>
<feature type="chain" id="PRO_5013910954" evidence="1">
    <location>
        <begin position="27"/>
        <end position="116"/>
    </location>
</feature>
<protein>
    <submittedName>
        <fullName evidence="2">Uncharacterized protein</fullName>
    </submittedName>
</protein>
<dbReference type="Proteomes" id="UP000217199">
    <property type="component" value="Unassembled WGS sequence"/>
</dbReference>
<dbReference type="InParanoid" id="A0A286UTT0"/>
<dbReference type="OrthoDB" id="5429442at2759"/>
<evidence type="ECO:0000313" key="3">
    <source>
        <dbReference type="Proteomes" id="UP000217199"/>
    </source>
</evidence>
<comment type="caution">
    <text evidence="2">The sequence shown here is derived from an EMBL/GenBank/DDBJ whole genome shotgun (WGS) entry which is preliminary data.</text>
</comment>
<reference evidence="2 3" key="1">
    <citation type="journal article" date="2017" name="Mol. Ecol.">
        <title>Comparative and population genomic landscape of Phellinus noxius: A hypervariable fungus causing root rot in trees.</title>
        <authorList>
            <person name="Chung C.L."/>
            <person name="Lee T.J."/>
            <person name="Akiba M."/>
            <person name="Lee H.H."/>
            <person name="Kuo T.H."/>
            <person name="Liu D."/>
            <person name="Ke H.M."/>
            <person name="Yokoi T."/>
            <person name="Roa M.B."/>
            <person name="Lu M.J."/>
            <person name="Chang Y.Y."/>
            <person name="Ann P.J."/>
            <person name="Tsai J.N."/>
            <person name="Chen C.Y."/>
            <person name="Tzean S.S."/>
            <person name="Ota Y."/>
            <person name="Hattori T."/>
            <person name="Sahashi N."/>
            <person name="Liou R.F."/>
            <person name="Kikuchi T."/>
            <person name="Tsai I.J."/>
        </authorList>
    </citation>
    <scope>NUCLEOTIDE SEQUENCE [LARGE SCALE GENOMIC DNA]</scope>
    <source>
        <strain evidence="2 3">FFPRI411160</strain>
    </source>
</reference>
<keyword evidence="1" id="KW-0732">Signal</keyword>
<evidence type="ECO:0000313" key="2">
    <source>
        <dbReference type="EMBL" id="PAV22979.1"/>
    </source>
</evidence>